<keyword evidence="3" id="KW-1133">Transmembrane helix</keyword>
<dbReference type="SUPFAM" id="SSF55874">
    <property type="entry name" value="ATPase domain of HSP90 chaperone/DNA topoisomerase II/histidine kinase"/>
    <property type="match status" value="1"/>
</dbReference>
<dbReference type="SMART" id="SM00028">
    <property type="entry name" value="TPR"/>
    <property type="match status" value="3"/>
</dbReference>
<evidence type="ECO:0000256" key="1">
    <source>
        <dbReference type="PROSITE-ProRule" id="PRU00339"/>
    </source>
</evidence>
<keyword evidence="2" id="KW-0175">Coiled coil</keyword>
<sequence length="623" mass="71389">MKQLYILLVLVFGFSTLGFSQDKKADSLQLLLQQETKKDSLRVRRLLDVAYFQRTSDTKESGPLLEEAISISRELKDPFLEGVARRYLSQHYKRLGNFEENLREAIRSVELLDSIGASKQERMLSNSELAVSYQASNYLDRALEMTLRNLEEVKEDPVTPAKGRYYFDVGNAYNHLEDYSKAEAYYNQAISICEETNFIPGKMLMTGTLAAMYRVQKKYDAAKTKFNIALPYYTEIGDKRSIASVNYQLAMMESMQGNHAKSIPLYEKSLELYEEIGALYYRKQINQKLFVAYSILGDQNKAEAANIIYNETRDSIDSMEDRKRIAEMRTKYDTDKIAAQKQAAEARAALASEESKRNRNLLIGALIIAGLVFLSLLLYLGRIRATKKAELVTIELKETQKRLALEKQYRDSELKALKAQMNPHFIFNALNSIQEYIILNKKDLAGDYLGMFADLMRKYLRHSDAGSLTLQDEIESLQMYLDLEKLRFEETLMFTIEVSEEINKEITRIPTMLIQPYIENALKHGLLHKKDNRKLWITFTQKDNATILCSIEDNGVGRKKSAVLNSLSQKQHQSFATKATESRLDLLNYGKNRKIGVEIIDLFNEDETAKGTKVLLTIPTVTA</sequence>
<dbReference type="InterPro" id="IPR050640">
    <property type="entry name" value="Bact_2-comp_sensor_kinase"/>
</dbReference>
<dbReference type="SUPFAM" id="SSF48452">
    <property type="entry name" value="TPR-like"/>
    <property type="match status" value="1"/>
</dbReference>
<keyword evidence="3" id="KW-0812">Transmembrane</keyword>
<dbReference type="InterPro" id="IPR019734">
    <property type="entry name" value="TPR_rpt"/>
</dbReference>
<organism evidence="5 6">
    <name type="scientific">Rasiella rasia</name>
    <dbReference type="NCBI Taxonomy" id="2744027"/>
    <lineage>
        <taxon>Bacteria</taxon>
        <taxon>Pseudomonadati</taxon>
        <taxon>Bacteroidota</taxon>
        <taxon>Flavobacteriia</taxon>
        <taxon>Flavobacteriales</taxon>
        <taxon>Flavobacteriaceae</taxon>
        <taxon>Rasiella</taxon>
    </lineage>
</organism>
<proteinExistence type="predicted"/>
<evidence type="ECO:0000256" key="3">
    <source>
        <dbReference type="SAM" id="Phobius"/>
    </source>
</evidence>
<dbReference type="GO" id="GO:0000155">
    <property type="term" value="F:phosphorelay sensor kinase activity"/>
    <property type="evidence" value="ECO:0007669"/>
    <property type="project" value="InterPro"/>
</dbReference>
<gene>
    <name evidence="5" type="ORF">G5B37_09725</name>
</gene>
<protein>
    <submittedName>
        <fullName evidence="5">Tetratricopeptide repeat protein</fullName>
    </submittedName>
</protein>
<feature type="transmembrane region" description="Helical" evidence="3">
    <location>
        <begin position="361"/>
        <end position="380"/>
    </location>
</feature>
<dbReference type="Pfam" id="PF13424">
    <property type="entry name" value="TPR_12"/>
    <property type="match status" value="1"/>
</dbReference>
<dbReference type="Gene3D" id="3.30.565.10">
    <property type="entry name" value="Histidine kinase-like ATPase, C-terminal domain"/>
    <property type="match status" value="1"/>
</dbReference>
<dbReference type="InterPro" id="IPR011990">
    <property type="entry name" value="TPR-like_helical_dom_sf"/>
</dbReference>
<accession>A0A6G6GN44</accession>
<dbReference type="Pfam" id="PF06580">
    <property type="entry name" value="His_kinase"/>
    <property type="match status" value="1"/>
</dbReference>
<feature type="coiled-coil region" evidence="2">
    <location>
        <begin position="309"/>
        <end position="356"/>
    </location>
</feature>
<feature type="repeat" description="TPR" evidence="1">
    <location>
        <begin position="163"/>
        <end position="196"/>
    </location>
</feature>
<keyword evidence="6" id="KW-1185">Reference proteome</keyword>
<keyword evidence="1" id="KW-0802">TPR repeat</keyword>
<dbReference type="PANTHER" id="PTHR34220:SF7">
    <property type="entry name" value="SENSOR HISTIDINE KINASE YPDA"/>
    <property type="match status" value="1"/>
</dbReference>
<dbReference type="InterPro" id="IPR010559">
    <property type="entry name" value="Sig_transdc_His_kin_internal"/>
</dbReference>
<evidence type="ECO:0000313" key="5">
    <source>
        <dbReference type="EMBL" id="QIE59833.1"/>
    </source>
</evidence>
<dbReference type="InterPro" id="IPR036890">
    <property type="entry name" value="HATPase_C_sf"/>
</dbReference>
<dbReference type="PROSITE" id="PS50005">
    <property type="entry name" value="TPR"/>
    <property type="match status" value="1"/>
</dbReference>
<evidence type="ECO:0000259" key="4">
    <source>
        <dbReference type="Pfam" id="PF06580"/>
    </source>
</evidence>
<reference evidence="5 6" key="1">
    <citation type="submission" date="2020-02" db="EMBL/GenBank/DDBJ databases">
        <title>Complete genome sequence of Flavobacteriaceae bacterium.</title>
        <authorList>
            <person name="Kim S.-J."/>
            <person name="Kim Y.-S."/>
            <person name="Kim K.-H."/>
        </authorList>
    </citation>
    <scope>NUCLEOTIDE SEQUENCE [LARGE SCALE GENOMIC DNA]</scope>
    <source>
        <strain evidence="5 6">RR4-40</strain>
    </source>
</reference>
<dbReference type="RefSeq" id="WP_164679845.1">
    <property type="nucleotide sequence ID" value="NZ_CP049057.1"/>
</dbReference>
<dbReference type="PANTHER" id="PTHR34220">
    <property type="entry name" value="SENSOR HISTIDINE KINASE YPDA"/>
    <property type="match status" value="1"/>
</dbReference>
<name>A0A6G6GN44_9FLAO</name>
<evidence type="ECO:0000256" key="2">
    <source>
        <dbReference type="SAM" id="Coils"/>
    </source>
</evidence>
<dbReference type="Proteomes" id="UP000505306">
    <property type="component" value="Chromosome"/>
</dbReference>
<dbReference type="EMBL" id="CP049057">
    <property type="protein sequence ID" value="QIE59833.1"/>
    <property type="molecule type" value="Genomic_DNA"/>
</dbReference>
<dbReference type="GO" id="GO:0016020">
    <property type="term" value="C:membrane"/>
    <property type="evidence" value="ECO:0007669"/>
    <property type="project" value="InterPro"/>
</dbReference>
<evidence type="ECO:0000313" key="6">
    <source>
        <dbReference type="Proteomes" id="UP000505306"/>
    </source>
</evidence>
<keyword evidence="3" id="KW-0472">Membrane</keyword>
<dbReference type="KEGG" id="mgel:G5B37_09725"/>
<dbReference type="Gene3D" id="1.25.40.10">
    <property type="entry name" value="Tetratricopeptide repeat domain"/>
    <property type="match status" value="1"/>
</dbReference>
<dbReference type="AlphaFoldDB" id="A0A6G6GN44"/>
<feature type="domain" description="Signal transduction histidine kinase internal region" evidence="4">
    <location>
        <begin position="412"/>
        <end position="491"/>
    </location>
</feature>